<dbReference type="PIRSF" id="PIRSF000102">
    <property type="entry name" value="Lac_mal_DH"/>
    <property type="match status" value="1"/>
</dbReference>
<dbReference type="PANTHER" id="PTHR43128">
    <property type="entry name" value="L-2-HYDROXYCARBOXYLATE DEHYDROGENASE (NAD(P)(+))"/>
    <property type="match status" value="1"/>
</dbReference>
<dbReference type="Pfam" id="PF02866">
    <property type="entry name" value="Ldh_1_C"/>
    <property type="match status" value="1"/>
</dbReference>
<evidence type="ECO:0000256" key="6">
    <source>
        <dbReference type="PIRSR" id="PIRSR000102-2"/>
    </source>
</evidence>
<dbReference type="SUPFAM" id="SSF51735">
    <property type="entry name" value="NAD(P)-binding Rossmann-fold domains"/>
    <property type="match status" value="1"/>
</dbReference>
<dbReference type="Gene3D" id="3.40.50.720">
    <property type="entry name" value="NAD(P)-binding Rossmann-like Domain"/>
    <property type="match status" value="1"/>
</dbReference>
<feature type="active site" description="Proton acceptor" evidence="4 5">
    <location>
        <position position="174"/>
    </location>
</feature>
<accession>A0A098QSL9</accession>
<dbReference type="RefSeq" id="WP_037550385.1">
    <property type="nucleotide sequence ID" value="NZ_JNUP01000072.1"/>
</dbReference>
<comment type="function">
    <text evidence="4">Catalyzes the reversible oxidation of malate to oxaloacetate.</text>
</comment>
<feature type="binding site" evidence="4 6">
    <location>
        <position position="150"/>
    </location>
    <ligand>
        <name>substrate</name>
    </ligand>
</feature>
<feature type="binding site" evidence="4 7">
    <location>
        <begin position="117"/>
        <end position="119"/>
    </location>
    <ligand>
        <name>NAD(+)</name>
        <dbReference type="ChEBI" id="CHEBI:57540"/>
    </ligand>
</feature>
<dbReference type="EC" id="1.1.1.37" evidence="4"/>
<feature type="binding site" evidence="4 6">
    <location>
        <position position="119"/>
    </location>
    <ligand>
        <name>substrate</name>
    </ligand>
</feature>
<evidence type="ECO:0000256" key="2">
    <source>
        <dbReference type="ARBA" id="ARBA00023002"/>
    </source>
</evidence>
<feature type="binding site" evidence="4 7">
    <location>
        <begin position="8"/>
        <end position="13"/>
    </location>
    <ligand>
        <name>NAD(+)</name>
        <dbReference type="ChEBI" id="CHEBI:57540"/>
    </ligand>
</feature>
<dbReference type="STRING" id="1480694.DC28_15225"/>
<evidence type="ECO:0000256" key="7">
    <source>
        <dbReference type="PIRSR" id="PIRSR000102-3"/>
    </source>
</evidence>
<proteinExistence type="inferred from homology"/>
<dbReference type="PANTHER" id="PTHR43128:SF16">
    <property type="entry name" value="L-LACTATE DEHYDROGENASE"/>
    <property type="match status" value="1"/>
</dbReference>
<evidence type="ECO:0000259" key="9">
    <source>
        <dbReference type="Pfam" id="PF02866"/>
    </source>
</evidence>
<reference evidence="10 11" key="1">
    <citation type="submission" date="2014-05" db="EMBL/GenBank/DDBJ databases">
        <title>De novo Genome Sequence of Spirocheata sp.</title>
        <authorList>
            <person name="Shivani Y."/>
            <person name="Subhash Y."/>
            <person name="Tushar L."/>
            <person name="Sasikala C."/>
            <person name="Ramana C.V."/>
        </authorList>
    </citation>
    <scope>NUCLEOTIDE SEQUENCE [LARGE SCALE GENOMIC DNA]</scope>
    <source>
        <strain evidence="10 11">JC230</strain>
    </source>
</reference>
<dbReference type="InterPro" id="IPR022383">
    <property type="entry name" value="Lactate/malate_DH_C"/>
</dbReference>
<dbReference type="GO" id="GO:0006089">
    <property type="term" value="P:lactate metabolic process"/>
    <property type="evidence" value="ECO:0007669"/>
    <property type="project" value="TreeGrafter"/>
</dbReference>
<dbReference type="NCBIfam" id="NF004863">
    <property type="entry name" value="PRK06223.1"/>
    <property type="match status" value="1"/>
</dbReference>
<evidence type="ECO:0000313" key="10">
    <source>
        <dbReference type="EMBL" id="KGE70830.1"/>
    </source>
</evidence>
<keyword evidence="1 4" id="KW-0816">Tricarboxylic acid cycle</keyword>
<dbReference type="HAMAP" id="MF_00487">
    <property type="entry name" value="Malate_dehydrog_3"/>
    <property type="match status" value="1"/>
</dbReference>
<dbReference type="InterPro" id="IPR036291">
    <property type="entry name" value="NAD(P)-bd_dom_sf"/>
</dbReference>
<feature type="binding site" evidence="4 6">
    <location>
        <position position="81"/>
    </location>
    <ligand>
        <name>substrate</name>
    </ligand>
</feature>
<feature type="domain" description="Lactate/malate dehydrogenase C-terminal" evidence="9">
    <location>
        <begin position="146"/>
        <end position="297"/>
    </location>
</feature>
<dbReference type="EMBL" id="JNUP01000072">
    <property type="protein sequence ID" value="KGE70830.1"/>
    <property type="molecule type" value="Genomic_DNA"/>
</dbReference>
<dbReference type="Proteomes" id="UP000029692">
    <property type="component" value="Unassembled WGS sequence"/>
</dbReference>
<dbReference type="InterPro" id="IPR015955">
    <property type="entry name" value="Lactate_DH/Glyco_Ohase_4_C"/>
</dbReference>
<comment type="caution">
    <text evidence="10">The sequence shown here is derived from an EMBL/GenBank/DDBJ whole genome shotgun (WGS) entry which is preliminary data.</text>
</comment>
<feature type="binding site" evidence="4 7">
    <location>
        <position position="94"/>
    </location>
    <ligand>
        <name>NAD(+)</name>
        <dbReference type="ChEBI" id="CHEBI:57540"/>
    </ligand>
</feature>
<keyword evidence="2 4" id="KW-0560">Oxidoreductase</keyword>
<dbReference type="OrthoDB" id="9802969at2"/>
<dbReference type="CDD" id="cd01339">
    <property type="entry name" value="LDH-like_MDH"/>
    <property type="match status" value="1"/>
</dbReference>
<dbReference type="eggNOG" id="COG0039">
    <property type="taxonomic scope" value="Bacteria"/>
</dbReference>
<dbReference type="GO" id="GO:0004459">
    <property type="term" value="F:L-lactate dehydrogenase (NAD+) activity"/>
    <property type="evidence" value="ECO:0007669"/>
    <property type="project" value="TreeGrafter"/>
</dbReference>
<dbReference type="Pfam" id="PF00056">
    <property type="entry name" value="Ldh_1_N"/>
    <property type="match status" value="1"/>
</dbReference>
<evidence type="ECO:0000256" key="4">
    <source>
        <dbReference type="HAMAP-Rule" id="MF_00487"/>
    </source>
</evidence>
<organism evidence="10 11">
    <name type="scientific">Spirochaeta lutea</name>
    <dbReference type="NCBI Taxonomy" id="1480694"/>
    <lineage>
        <taxon>Bacteria</taxon>
        <taxon>Pseudomonadati</taxon>
        <taxon>Spirochaetota</taxon>
        <taxon>Spirochaetia</taxon>
        <taxon>Spirochaetales</taxon>
        <taxon>Spirochaetaceae</taxon>
        <taxon>Spirochaeta</taxon>
    </lineage>
</organism>
<dbReference type="InterPro" id="IPR001557">
    <property type="entry name" value="L-lactate/malate_DH"/>
</dbReference>
<feature type="domain" description="Lactate/malate dehydrogenase N-terminal" evidence="8">
    <location>
        <begin position="3"/>
        <end position="141"/>
    </location>
</feature>
<keyword evidence="11" id="KW-1185">Reference proteome</keyword>
<dbReference type="PRINTS" id="PR00086">
    <property type="entry name" value="LLDHDRGNASE"/>
</dbReference>
<dbReference type="NCBIfam" id="TIGR01763">
    <property type="entry name" value="MalateDH_bact"/>
    <property type="match status" value="1"/>
</dbReference>
<sequence length="309" mass="32965">MSKVAIIGAGNVGATAAYCVAEQNVADIVMVDVIQGFPQSKAIDFLHASPLRGYRVRIAGANEYEAIKDAKVVIHTAGIPRKPGMDRMDLLKTNVNIAREAARNIAKYAPEAVVIAVANPLDIIAAVCLRETGFPKERIAGMAGVLDSTRFRYFIAERLNVQPQDVQAMVLGGHGDTMVPLSRYASVGGFPIGDLLDEKTITELSDRTRTGGGEIVSYLKKGSAYYAPGASAAKMAEAVLKDEKRILPASAYLEGEYGYHGIFLGVPVLLGRGGIERIYELELTPEEKSALDNSAKAVEGGVELLNSLG</sequence>
<comment type="catalytic activity">
    <reaction evidence="4">
        <text>(S)-malate + NAD(+) = oxaloacetate + NADH + H(+)</text>
        <dbReference type="Rhea" id="RHEA:21432"/>
        <dbReference type="ChEBI" id="CHEBI:15378"/>
        <dbReference type="ChEBI" id="CHEBI:15589"/>
        <dbReference type="ChEBI" id="CHEBI:16452"/>
        <dbReference type="ChEBI" id="CHEBI:57540"/>
        <dbReference type="ChEBI" id="CHEBI:57945"/>
        <dbReference type="EC" id="1.1.1.37"/>
    </reaction>
</comment>
<feature type="binding site" evidence="4 7">
    <location>
        <position position="32"/>
    </location>
    <ligand>
        <name>NAD(+)</name>
        <dbReference type="ChEBI" id="CHEBI:57540"/>
    </ligand>
</feature>
<evidence type="ECO:0000259" key="8">
    <source>
        <dbReference type="Pfam" id="PF00056"/>
    </source>
</evidence>
<dbReference type="InterPro" id="IPR011275">
    <property type="entry name" value="Malate_DH_type3"/>
</dbReference>
<name>A0A098QSL9_9SPIO</name>
<feature type="binding site" evidence="4 6">
    <location>
        <position position="87"/>
    </location>
    <ligand>
        <name>substrate</name>
    </ligand>
</feature>
<dbReference type="SUPFAM" id="SSF56327">
    <property type="entry name" value="LDH C-terminal domain-like"/>
    <property type="match status" value="1"/>
</dbReference>
<dbReference type="FunFam" id="3.90.110.10:FF:000004">
    <property type="entry name" value="Malate dehydrogenase"/>
    <property type="match status" value="1"/>
</dbReference>
<comment type="similarity">
    <text evidence="4">Belongs to the LDH/MDH superfamily. MDH type 3 family.</text>
</comment>
<evidence type="ECO:0000256" key="3">
    <source>
        <dbReference type="ARBA" id="ARBA00023027"/>
    </source>
</evidence>
<dbReference type="AlphaFoldDB" id="A0A098QSL9"/>
<evidence type="ECO:0000256" key="1">
    <source>
        <dbReference type="ARBA" id="ARBA00022532"/>
    </source>
</evidence>
<gene>
    <name evidence="4" type="primary">mdh</name>
    <name evidence="10" type="ORF">DC28_15225</name>
</gene>
<dbReference type="InterPro" id="IPR001236">
    <property type="entry name" value="Lactate/malate_DH_N"/>
</dbReference>
<keyword evidence="3 4" id="KW-0520">NAD</keyword>
<dbReference type="FunFam" id="3.40.50.720:FF:000018">
    <property type="entry name" value="Malate dehydrogenase"/>
    <property type="match status" value="1"/>
</dbReference>
<dbReference type="GO" id="GO:0006099">
    <property type="term" value="P:tricarboxylic acid cycle"/>
    <property type="evidence" value="ECO:0007669"/>
    <property type="project" value="UniProtKB-UniRule"/>
</dbReference>
<dbReference type="Gene3D" id="3.90.110.10">
    <property type="entry name" value="Lactate dehydrogenase/glycoside hydrolase, family 4, C-terminal"/>
    <property type="match status" value="1"/>
</dbReference>
<evidence type="ECO:0000256" key="5">
    <source>
        <dbReference type="PIRSR" id="PIRSR000102-1"/>
    </source>
</evidence>
<dbReference type="GO" id="GO:0030060">
    <property type="term" value="F:L-malate dehydrogenase (NAD+) activity"/>
    <property type="evidence" value="ECO:0007669"/>
    <property type="project" value="UniProtKB-UniRule"/>
</dbReference>
<evidence type="ECO:0000313" key="11">
    <source>
        <dbReference type="Proteomes" id="UP000029692"/>
    </source>
</evidence>
<protein>
    <recommendedName>
        <fullName evidence="4">Malate dehydrogenase</fullName>
        <ecNumber evidence="4">1.1.1.37</ecNumber>
    </recommendedName>
</protein>